<dbReference type="Proteomes" id="UP001501600">
    <property type="component" value="Unassembled WGS sequence"/>
</dbReference>
<accession>A0ABP9S6B5</accession>
<reference evidence="2" key="1">
    <citation type="journal article" date="2019" name="Int. J. Syst. Evol. Microbiol.">
        <title>The Global Catalogue of Microorganisms (GCM) 10K type strain sequencing project: providing services to taxonomists for standard genome sequencing and annotation.</title>
        <authorList>
            <consortium name="The Broad Institute Genomics Platform"/>
            <consortium name="The Broad Institute Genome Sequencing Center for Infectious Disease"/>
            <person name="Wu L."/>
            <person name="Ma J."/>
        </authorList>
    </citation>
    <scope>NUCLEOTIDE SEQUENCE [LARGE SCALE GENOMIC DNA]</scope>
    <source>
        <strain evidence="2">JCM 18720</strain>
    </source>
</reference>
<name>A0ABP9S6B5_9GAMM</name>
<keyword evidence="2" id="KW-1185">Reference proteome</keyword>
<evidence type="ECO:0000313" key="1">
    <source>
        <dbReference type="EMBL" id="GAA5191410.1"/>
    </source>
</evidence>
<sequence>MTLPEQAQAIPKAGHAAPVASGNRQCPNMDYLSFTHCHISYNPITNVVIMAMVGPDERSAKEVDKVA</sequence>
<protein>
    <submittedName>
        <fullName evidence="1">Uncharacterized protein</fullName>
    </submittedName>
</protein>
<comment type="caution">
    <text evidence="1">The sequence shown here is derived from an EMBL/GenBank/DDBJ whole genome shotgun (WGS) entry which is preliminary data.</text>
</comment>
<evidence type="ECO:0000313" key="2">
    <source>
        <dbReference type="Proteomes" id="UP001501600"/>
    </source>
</evidence>
<gene>
    <name evidence="1" type="ORF">GCM10025772_18090</name>
</gene>
<organism evidence="1 2">
    <name type="scientific">Ferrimonas gelatinilytica</name>
    <dbReference type="NCBI Taxonomy" id="1255257"/>
    <lineage>
        <taxon>Bacteria</taxon>
        <taxon>Pseudomonadati</taxon>
        <taxon>Pseudomonadota</taxon>
        <taxon>Gammaproteobacteria</taxon>
        <taxon>Alteromonadales</taxon>
        <taxon>Ferrimonadaceae</taxon>
        <taxon>Ferrimonas</taxon>
    </lineage>
</organism>
<proteinExistence type="predicted"/>
<dbReference type="EMBL" id="BAABLF010000011">
    <property type="protein sequence ID" value="GAA5191410.1"/>
    <property type="molecule type" value="Genomic_DNA"/>
</dbReference>